<dbReference type="OrthoDB" id="4961018at2759"/>
<dbReference type="VEuPathDB" id="FungiDB:BO97DRAFT_414214"/>
<accession>A0A395HXB6</accession>
<evidence type="ECO:0000313" key="3">
    <source>
        <dbReference type="Proteomes" id="UP000248961"/>
    </source>
</evidence>
<gene>
    <name evidence="2" type="ORF">BO97DRAFT_414214</name>
</gene>
<dbReference type="AlphaFoldDB" id="A0A395HXB6"/>
<evidence type="ECO:0000313" key="2">
    <source>
        <dbReference type="EMBL" id="RAL12430.1"/>
    </source>
</evidence>
<protein>
    <submittedName>
        <fullName evidence="2">Uncharacterized protein</fullName>
    </submittedName>
</protein>
<dbReference type="Proteomes" id="UP000248961">
    <property type="component" value="Unassembled WGS sequence"/>
</dbReference>
<organism evidence="2 3">
    <name type="scientific">Aspergillus homomorphus (strain CBS 101889)</name>
    <dbReference type="NCBI Taxonomy" id="1450537"/>
    <lineage>
        <taxon>Eukaryota</taxon>
        <taxon>Fungi</taxon>
        <taxon>Dikarya</taxon>
        <taxon>Ascomycota</taxon>
        <taxon>Pezizomycotina</taxon>
        <taxon>Eurotiomycetes</taxon>
        <taxon>Eurotiomycetidae</taxon>
        <taxon>Eurotiales</taxon>
        <taxon>Aspergillaceae</taxon>
        <taxon>Aspergillus</taxon>
        <taxon>Aspergillus subgen. Circumdati</taxon>
    </lineage>
</organism>
<evidence type="ECO:0000256" key="1">
    <source>
        <dbReference type="SAM" id="MobiDB-lite"/>
    </source>
</evidence>
<dbReference type="GeneID" id="37200626"/>
<reference evidence="2 3" key="1">
    <citation type="submission" date="2018-02" db="EMBL/GenBank/DDBJ databases">
        <title>The genomes of Aspergillus section Nigri reveals drivers in fungal speciation.</title>
        <authorList>
            <consortium name="DOE Joint Genome Institute"/>
            <person name="Vesth T.C."/>
            <person name="Nybo J."/>
            <person name="Theobald S."/>
            <person name="Brandl J."/>
            <person name="Frisvad J.C."/>
            <person name="Nielsen K.F."/>
            <person name="Lyhne E.K."/>
            <person name="Kogle M.E."/>
            <person name="Kuo A."/>
            <person name="Riley R."/>
            <person name="Clum A."/>
            <person name="Nolan M."/>
            <person name="Lipzen A."/>
            <person name="Salamov A."/>
            <person name="Henrissat B."/>
            <person name="Wiebenga A."/>
            <person name="De vries R.P."/>
            <person name="Grigoriev I.V."/>
            <person name="Mortensen U.H."/>
            <person name="Andersen M.R."/>
            <person name="Baker S.E."/>
        </authorList>
    </citation>
    <scope>NUCLEOTIDE SEQUENCE [LARGE SCALE GENOMIC DNA]</scope>
    <source>
        <strain evidence="2 3">CBS 101889</strain>
    </source>
</reference>
<dbReference type="RefSeq" id="XP_025551584.1">
    <property type="nucleotide sequence ID" value="XM_025696337.1"/>
</dbReference>
<keyword evidence="3" id="KW-1185">Reference proteome</keyword>
<proteinExistence type="predicted"/>
<feature type="compositionally biased region" description="Polar residues" evidence="1">
    <location>
        <begin position="36"/>
        <end position="57"/>
    </location>
</feature>
<sequence>MIEIGAVRQEIADKTRQRDQLEADLEDIREAREQVQAMSSADLQSFGGTISSMTSTPNATIKDAEDILTWLDNGAPDSGRPSYLTFRTNNNAKSCEDPALPVYHLEPQSTARRLTSAAIPDASMANYLREYGRGVMPFCTNPTSVPE</sequence>
<dbReference type="EMBL" id="KZ824283">
    <property type="protein sequence ID" value="RAL12430.1"/>
    <property type="molecule type" value="Genomic_DNA"/>
</dbReference>
<name>A0A395HXB6_ASPHC</name>
<feature type="region of interest" description="Disordered" evidence="1">
    <location>
        <begin position="35"/>
        <end position="57"/>
    </location>
</feature>